<dbReference type="PANTHER" id="PTHR37324">
    <property type="entry name" value="PTS SYSTEM GALACTITOL-SPECIFIC EIIC COMPONENT"/>
    <property type="match status" value="1"/>
</dbReference>
<feature type="transmembrane region" description="Helical" evidence="9">
    <location>
        <begin position="138"/>
        <end position="160"/>
    </location>
</feature>
<keyword evidence="6 9" id="KW-0812">Transmembrane</keyword>
<gene>
    <name evidence="10" type="ORF">NSA47_08995</name>
</gene>
<dbReference type="InterPro" id="IPR013853">
    <property type="entry name" value="EIIC-GAT"/>
</dbReference>
<keyword evidence="2" id="KW-0813">Transport</keyword>
<dbReference type="PIRSF" id="PIRSF006304">
    <property type="entry name" value="GatC"/>
    <property type="match status" value="1"/>
</dbReference>
<organism evidence="10 11">
    <name type="scientific">Irregularibacter muris</name>
    <dbReference type="NCBI Taxonomy" id="1796619"/>
    <lineage>
        <taxon>Bacteria</taxon>
        <taxon>Bacillati</taxon>
        <taxon>Bacillota</taxon>
        <taxon>Clostridia</taxon>
        <taxon>Eubacteriales</taxon>
        <taxon>Eubacteriaceae</taxon>
        <taxon>Irregularibacter</taxon>
    </lineage>
</organism>
<feature type="transmembrane region" description="Helical" evidence="9">
    <location>
        <begin position="222"/>
        <end position="245"/>
    </location>
</feature>
<evidence type="ECO:0000256" key="7">
    <source>
        <dbReference type="ARBA" id="ARBA00022989"/>
    </source>
</evidence>
<dbReference type="InterPro" id="IPR004703">
    <property type="entry name" value="PTS_sugar-sp_permease"/>
</dbReference>
<evidence type="ECO:0000256" key="9">
    <source>
        <dbReference type="SAM" id="Phobius"/>
    </source>
</evidence>
<feature type="transmembrane region" description="Helical" evidence="9">
    <location>
        <begin position="180"/>
        <end position="202"/>
    </location>
</feature>
<dbReference type="GO" id="GO:0005886">
    <property type="term" value="C:plasma membrane"/>
    <property type="evidence" value="ECO:0007669"/>
    <property type="project" value="UniProtKB-SubCell"/>
</dbReference>
<evidence type="ECO:0000256" key="6">
    <source>
        <dbReference type="ARBA" id="ARBA00022692"/>
    </source>
</evidence>
<evidence type="ECO:0000256" key="3">
    <source>
        <dbReference type="ARBA" id="ARBA00022475"/>
    </source>
</evidence>
<feature type="transmembrane region" description="Helical" evidence="9">
    <location>
        <begin position="358"/>
        <end position="382"/>
    </location>
</feature>
<dbReference type="Proteomes" id="UP001205748">
    <property type="component" value="Unassembled WGS sequence"/>
</dbReference>
<evidence type="ECO:0000256" key="4">
    <source>
        <dbReference type="ARBA" id="ARBA00022597"/>
    </source>
</evidence>
<evidence type="ECO:0000313" key="11">
    <source>
        <dbReference type="Proteomes" id="UP001205748"/>
    </source>
</evidence>
<dbReference type="AlphaFoldDB" id="A0AAE3L3Z3"/>
<sequence length="425" mass="45816">MNVMDAIKAGFDWFFGLGGTVFVPVIMFTLCMIFKGGLSRSIRSAIFFGIGLTGLNLIIDLSINAMTPVTLALSDRLGVNYNVIDIGYGNVSIAWTWPGVIWVILGIIALNLVCVLLKLTKTLWVDMWNIWHGEFIAALMWALTGSITIGVGSGLLLLLINMFLADYHAERIQEFNGLEGISVVATSGTFTASFAQIVMKGIERIPGLRNIKASPEEIKNKFGILGEMAVVGALMGIVMGIVGGFNVTETLQLSIKLAAVLVILPRMLSLIAEGIIPISNALSKFMRQKFPDRELMIAVDPAILLGDPSVMSTVIIMFPISVLVTAILPGSNFLAVASLAAMPYWVGGMVPYTKGNVVHTVIVATLWIIPTTLIASSMAGIITEASQLTGLFTDQIADGALFTNWEEGGNFLLWLLVKIAHLFGY</sequence>
<keyword evidence="5" id="KW-0598">Phosphotransferase system</keyword>
<name>A0AAE3L3Z3_9FIRM</name>
<protein>
    <submittedName>
        <fullName evidence="10">PTS galactitol transporter subunit IIC</fullName>
    </submittedName>
</protein>
<feature type="transmembrane region" description="Helical" evidence="9">
    <location>
        <begin position="13"/>
        <end position="34"/>
    </location>
</feature>
<proteinExistence type="predicted"/>
<evidence type="ECO:0000256" key="1">
    <source>
        <dbReference type="ARBA" id="ARBA00004651"/>
    </source>
</evidence>
<accession>A0AAE3L3Z3</accession>
<comment type="subcellular location">
    <subcellularLocation>
        <location evidence="1">Cell membrane</location>
        <topology evidence="1">Multi-pass membrane protein</topology>
    </subcellularLocation>
</comment>
<evidence type="ECO:0000256" key="2">
    <source>
        <dbReference type="ARBA" id="ARBA00022448"/>
    </source>
</evidence>
<evidence type="ECO:0000256" key="8">
    <source>
        <dbReference type="ARBA" id="ARBA00023136"/>
    </source>
</evidence>
<feature type="transmembrane region" description="Helical" evidence="9">
    <location>
        <begin position="257"/>
        <end position="276"/>
    </location>
</feature>
<keyword evidence="3" id="KW-1003">Cell membrane</keyword>
<comment type="caution">
    <text evidence="10">The sequence shown here is derived from an EMBL/GenBank/DDBJ whole genome shotgun (WGS) entry which is preliminary data.</text>
</comment>
<keyword evidence="7 9" id="KW-1133">Transmembrane helix</keyword>
<feature type="transmembrane region" description="Helical" evidence="9">
    <location>
        <begin position="326"/>
        <end position="346"/>
    </location>
</feature>
<keyword evidence="11" id="KW-1185">Reference proteome</keyword>
<dbReference type="EMBL" id="JANKAS010000007">
    <property type="protein sequence ID" value="MCR1899118.1"/>
    <property type="molecule type" value="Genomic_DNA"/>
</dbReference>
<dbReference type="GO" id="GO:0015577">
    <property type="term" value="F:galactitol transmembrane transporter activity"/>
    <property type="evidence" value="ECO:0007669"/>
    <property type="project" value="InterPro"/>
</dbReference>
<dbReference type="GO" id="GO:0009401">
    <property type="term" value="P:phosphoenolpyruvate-dependent sugar phosphotransferase system"/>
    <property type="evidence" value="ECO:0007669"/>
    <property type="project" value="UniProtKB-KW"/>
</dbReference>
<keyword evidence="4" id="KW-0762">Sugar transport</keyword>
<feature type="transmembrane region" description="Helical" evidence="9">
    <location>
        <begin position="93"/>
        <end position="117"/>
    </location>
</feature>
<reference evidence="10" key="1">
    <citation type="submission" date="2022-07" db="EMBL/GenBank/DDBJ databases">
        <title>Enhanced cultured diversity of the mouse gut microbiota enables custom-made synthetic communities.</title>
        <authorList>
            <person name="Afrizal A."/>
        </authorList>
    </citation>
    <scope>NUCLEOTIDE SEQUENCE</scope>
    <source>
        <strain evidence="10">DSM 28593</strain>
    </source>
</reference>
<keyword evidence="8 9" id="KW-0472">Membrane</keyword>
<dbReference type="Pfam" id="PF03611">
    <property type="entry name" value="EIIC-GAT"/>
    <property type="match status" value="1"/>
</dbReference>
<feature type="transmembrane region" description="Helical" evidence="9">
    <location>
        <begin position="46"/>
        <end position="73"/>
    </location>
</feature>
<dbReference type="PANTHER" id="PTHR37324:SF2">
    <property type="entry name" value="PTS SYSTEM GALACTITOL-SPECIFIC EIIC COMPONENT"/>
    <property type="match status" value="1"/>
</dbReference>
<evidence type="ECO:0000313" key="10">
    <source>
        <dbReference type="EMBL" id="MCR1899118.1"/>
    </source>
</evidence>
<evidence type="ECO:0000256" key="5">
    <source>
        <dbReference type="ARBA" id="ARBA00022683"/>
    </source>
</evidence>